<feature type="domain" description="EamA" evidence="2">
    <location>
        <begin position="158"/>
        <end position="287"/>
    </location>
</feature>
<feature type="transmembrane region" description="Helical" evidence="1">
    <location>
        <begin position="40"/>
        <end position="62"/>
    </location>
</feature>
<accession>A0A1G4SDN6</accession>
<feature type="transmembrane region" description="Helical" evidence="1">
    <location>
        <begin position="160"/>
        <end position="180"/>
    </location>
</feature>
<evidence type="ECO:0000259" key="2">
    <source>
        <dbReference type="Pfam" id="PF00892"/>
    </source>
</evidence>
<keyword evidence="1" id="KW-0812">Transmembrane</keyword>
<name>A0A1G4SDN6_9HYPH</name>
<keyword evidence="1" id="KW-1133">Transmembrane helix</keyword>
<dbReference type="SUPFAM" id="SSF103481">
    <property type="entry name" value="Multidrug resistance efflux transporter EmrE"/>
    <property type="match status" value="2"/>
</dbReference>
<sequence>MLPLFNRLISPANANAFWIGIIFMVLGNFLFALNDTMGKILVGTFAVSQVLAIRSIGAFLVLGPMLWAGRSVGRINRPWLQLMRIGVATGDTALFYAAVAYLPLADVFTFYMAGPIYVAAMSSFLPGGGVGWRRWLVILAGFGGVVIALGPSVAVYSPGILYALAGSFCYAGALMMNKLLVKTSDTALATLQALGALVGGGVFAVFQWTPPDAVDIGLLLLLGIVACLAHLVISRSVKLTPVSVLAPFQYSLLLWGVGFGLLVFGDVPNERTLVGAAIITTAGLFLLYSESRSRRRMRADALIKDFP</sequence>
<proteinExistence type="predicted"/>
<keyword evidence="4" id="KW-1185">Reference proteome</keyword>
<feature type="transmembrane region" description="Helical" evidence="1">
    <location>
        <begin position="135"/>
        <end position="154"/>
    </location>
</feature>
<gene>
    <name evidence="3" type="ORF">SAMN05660859_2125</name>
</gene>
<feature type="transmembrane region" description="Helical" evidence="1">
    <location>
        <begin position="187"/>
        <end position="208"/>
    </location>
</feature>
<feature type="transmembrane region" description="Helical" evidence="1">
    <location>
        <begin position="12"/>
        <end position="34"/>
    </location>
</feature>
<dbReference type="InterPro" id="IPR000620">
    <property type="entry name" value="EamA_dom"/>
</dbReference>
<dbReference type="EMBL" id="FMTP01000003">
    <property type="protein sequence ID" value="SCW67141.1"/>
    <property type="molecule type" value="Genomic_DNA"/>
</dbReference>
<dbReference type="AlphaFoldDB" id="A0A1G4SDN6"/>
<dbReference type="InterPro" id="IPR037185">
    <property type="entry name" value="EmrE-like"/>
</dbReference>
<keyword evidence="1" id="KW-0472">Membrane</keyword>
<feature type="transmembrane region" description="Helical" evidence="1">
    <location>
        <begin position="82"/>
        <end position="102"/>
    </location>
</feature>
<feature type="transmembrane region" description="Helical" evidence="1">
    <location>
        <begin position="245"/>
        <end position="265"/>
    </location>
</feature>
<protein>
    <submittedName>
        <fullName evidence="3">S-adenosylmethionine uptake transporter</fullName>
    </submittedName>
</protein>
<dbReference type="Pfam" id="PF00892">
    <property type="entry name" value="EamA"/>
    <property type="match status" value="2"/>
</dbReference>
<dbReference type="PANTHER" id="PTHR22911:SF135">
    <property type="entry name" value="BLR4310 PROTEIN"/>
    <property type="match status" value="1"/>
</dbReference>
<dbReference type="GO" id="GO:0016020">
    <property type="term" value="C:membrane"/>
    <property type="evidence" value="ECO:0007669"/>
    <property type="project" value="InterPro"/>
</dbReference>
<feature type="transmembrane region" description="Helical" evidence="1">
    <location>
        <begin position="214"/>
        <end position="233"/>
    </location>
</feature>
<evidence type="ECO:0000313" key="4">
    <source>
        <dbReference type="Proteomes" id="UP000198889"/>
    </source>
</evidence>
<organism evidence="3 4">
    <name type="scientific">Ancylobacter rudongensis</name>
    <dbReference type="NCBI Taxonomy" id="177413"/>
    <lineage>
        <taxon>Bacteria</taxon>
        <taxon>Pseudomonadati</taxon>
        <taxon>Pseudomonadota</taxon>
        <taxon>Alphaproteobacteria</taxon>
        <taxon>Hyphomicrobiales</taxon>
        <taxon>Xanthobacteraceae</taxon>
        <taxon>Ancylobacter</taxon>
    </lineage>
</organism>
<reference evidence="4" key="1">
    <citation type="submission" date="2016-10" db="EMBL/GenBank/DDBJ databases">
        <authorList>
            <person name="Varghese N."/>
            <person name="Submissions S."/>
        </authorList>
    </citation>
    <scope>NUCLEOTIDE SEQUENCE [LARGE SCALE GENOMIC DNA]</scope>
    <source>
        <strain evidence="4">CGMCC 1.1761</strain>
    </source>
</reference>
<evidence type="ECO:0000256" key="1">
    <source>
        <dbReference type="SAM" id="Phobius"/>
    </source>
</evidence>
<evidence type="ECO:0000313" key="3">
    <source>
        <dbReference type="EMBL" id="SCW67141.1"/>
    </source>
</evidence>
<feature type="domain" description="EamA" evidence="2">
    <location>
        <begin position="18"/>
        <end position="148"/>
    </location>
</feature>
<feature type="transmembrane region" description="Helical" evidence="1">
    <location>
        <begin position="108"/>
        <end position="128"/>
    </location>
</feature>
<dbReference type="RefSeq" id="WP_091439070.1">
    <property type="nucleotide sequence ID" value="NZ_FMTP01000003.1"/>
</dbReference>
<dbReference type="PANTHER" id="PTHR22911">
    <property type="entry name" value="ACYL-MALONYL CONDENSING ENZYME-RELATED"/>
    <property type="match status" value="1"/>
</dbReference>
<feature type="transmembrane region" description="Helical" evidence="1">
    <location>
        <begin position="271"/>
        <end position="288"/>
    </location>
</feature>
<dbReference type="Proteomes" id="UP000198889">
    <property type="component" value="Unassembled WGS sequence"/>
</dbReference>